<protein>
    <submittedName>
        <fullName evidence="2">Uncharacterized protein</fullName>
    </submittedName>
</protein>
<feature type="transmembrane region" description="Helical" evidence="1">
    <location>
        <begin position="45"/>
        <end position="64"/>
    </location>
</feature>
<accession>A0A6J5L693</accession>
<dbReference type="EMBL" id="LR796209">
    <property type="protein sequence ID" value="CAB4127409.1"/>
    <property type="molecule type" value="Genomic_DNA"/>
</dbReference>
<reference evidence="2" key="1">
    <citation type="submission" date="2020-04" db="EMBL/GenBank/DDBJ databases">
        <authorList>
            <person name="Chiriac C."/>
            <person name="Salcher M."/>
            <person name="Ghai R."/>
            <person name="Kavagutti S V."/>
        </authorList>
    </citation>
    <scope>NUCLEOTIDE SEQUENCE</scope>
</reference>
<name>A0A6J5L693_9CAUD</name>
<proteinExistence type="predicted"/>
<gene>
    <name evidence="2" type="ORF">UFOVP75_182</name>
</gene>
<organism evidence="2">
    <name type="scientific">uncultured Caudovirales phage</name>
    <dbReference type="NCBI Taxonomy" id="2100421"/>
    <lineage>
        <taxon>Viruses</taxon>
        <taxon>Duplodnaviria</taxon>
        <taxon>Heunggongvirae</taxon>
        <taxon>Uroviricota</taxon>
        <taxon>Caudoviricetes</taxon>
        <taxon>Peduoviridae</taxon>
        <taxon>Maltschvirus</taxon>
        <taxon>Maltschvirus maltsch</taxon>
    </lineage>
</organism>
<keyword evidence="1" id="KW-0472">Membrane</keyword>
<evidence type="ECO:0000313" key="2">
    <source>
        <dbReference type="EMBL" id="CAB4127409.1"/>
    </source>
</evidence>
<feature type="transmembrane region" description="Helical" evidence="1">
    <location>
        <begin position="70"/>
        <end position="87"/>
    </location>
</feature>
<keyword evidence="1" id="KW-1133">Transmembrane helix</keyword>
<evidence type="ECO:0000256" key="1">
    <source>
        <dbReference type="SAM" id="Phobius"/>
    </source>
</evidence>
<keyword evidence="1" id="KW-0812">Transmembrane</keyword>
<sequence>MNTSTAELTRTPMSQPVVKQPTMLGLFIKDVAMVPVRIIKPLSKVLAYLAPSVLVNVGVHYTLAVTQPDPVFAMMMGMLASCVLALVQSAGSARLLSDCSGWDTFWIYRPIINYYINLKQRAGVQ</sequence>